<comment type="caution">
    <text evidence="2">The sequence shown here is derived from an EMBL/GenBank/DDBJ whole genome shotgun (WGS) entry which is preliminary data.</text>
</comment>
<dbReference type="Proteomes" id="UP000663889">
    <property type="component" value="Unassembled WGS sequence"/>
</dbReference>
<evidence type="ECO:0000256" key="1">
    <source>
        <dbReference type="SAM" id="MobiDB-lite"/>
    </source>
</evidence>
<name>A0A814N566_9BILA</name>
<dbReference type="EMBL" id="CAJNOU010000787">
    <property type="protein sequence ID" value="CAF1088482.1"/>
    <property type="molecule type" value="Genomic_DNA"/>
</dbReference>
<reference evidence="2" key="1">
    <citation type="submission" date="2021-02" db="EMBL/GenBank/DDBJ databases">
        <authorList>
            <person name="Nowell W R."/>
        </authorList>
    </citation>
    <scope>NUCLEOTIDE SEQUENCE</scope>
</reference>
<protein>
    <submittedName>
        <fullName evidence="2">Uncharacterized protein</fullName>
    </submittedName>
</protein>
<dbReference type="AlphaFoldDB" id="A0A814N566"/>
<feature type="compositionally biased region" description="Low complexity" evidence="1">
    <location>
        <begin position="7"/>
        <end position="22"/>
    </location>
</feature>
<evidence type="ECO:0000313" key="2">
    <source>
        <dbReference type="EMBL" id="CAF1088482.1"/>
    </source>
</evidence>
<evidence type="ECO:0000313" key="3">
    <source>
        <dbReference type="Proteomes" id="UP000663889"/>
    </source>
</evidence>
<feature type="region of interest" description="Disordered" evidence="1">
    <location>
        <begin position="1"/>
        <end position="22"/>
    </location>
</feature>
<organism evidence="2 3">
    <name type="scientific">Rotaria sordida</name>
    <dbReference type="NCBI Taxonomy" id="392033"/>
    <lineage>
        <taxon>Eukaryota</taxon>
        <taxon>Metazoa</taxon>
        <taxon>Spiralia</taxon>
        <taxon>Gnathifera</taxon>
        <taxon>Rotifera</taxon>
        <taxon>Eurotatoria</taxon>
        <taxon>Bdelloidea</taxon>
        <taxon>Philodinida</taxon>
        <taxon>Philodinidae</taxon>
        <taxon>Rotaria</taxon>
    </lineage>
</organism>
<proteinExistence type="predicted"/>
<accession>A0A814N566</accession>
<sequence length="138" mass="15752">MFDAKIDSTSISNDNNNNNNRSRSLLRQIGATLTGRSCSRHPTDTTNESPSVSLLRKKHRSFDNVNIEQRSPKCYIKRTSKTKTPISFSHRLSLLNQVKTHIIGTHKHRQTISSISNDDNKYLLLPSIMSITVSYFEF</sequence>
<gene>
    <name evidence="2" type="ORF">SEV965_LOCUS15236</name>
</gene>